<dbReference type="Pfam" id="PF14720">
    <property type="entry name" value="NiFe_hyd_SSU_C"/>
    <property type="match status" value="1"/>
</dbReference>
<dbReference type="GO" id="GO:0008901">
    <property type="term" value="F:ferredoxin hydrogenase activity"/>
    <property type="evidence" value="ECO:0007669"/>
    <property type="project" value="InterPro"/>
</dbReference>
<feature type="binding site" evidence="10">
    <location>
        <position position="12"/>
    </location>
    <ligand>
        <name>[4Fe-4S] cluster</name>
        <dbReference type="ChEBI" id="CHEBI:49883"/>
        <label>1</label>
    </ligand>
</feature>
<dbReference type="InterPro" id="IPR006137">
    <property type="entry name" value="NADH_UbQ_OxRdtase-like_20kDa"/>
</dbReference>
<protein>
    <submittedName>
        <fullName evidence="13 14">Hydrogenase</fullName>
        <ecNumber evidence="13">1.12.99.6</ecNumber>
    </submittedName>
</protein>
<keyword evidence="8 10" id="KW-0408">Iron</keyword>
<evidence type="ECO:0000256" key="2">
    <source>
        <dbReference type="ARBA" id="ARBA00004196"/>
    </source>
</evidence>
<feature type="domain" description="NADH:ubiquinone oxidoreductase-like 20kDa subunit" evidence="11">
    <location>
        <begin position="12"/>
        <end position="174"/>
    </location>
</feature>
<dbReference type="GO" id="GO:0033748">
    <property type="term" value="F:hydrogenase (acceptor) activity"/>
    <property type="evidence" value="ECO:0007669"/>
    <property type="project" value="UniProtKB-EC"/>
</dbReference>
<dbReference type="GO" id="GO:0009055">
    <property type="term" value="F:electron transfer activity"/>
    <property type="evidence" value="ECO:0007669"/>
    <property type="project" value="TreeGrafter"/>
</dbReference>
<feature type="binding site" evidence="10">
    <location>
        <position position="203"/>
    </location>
    <ligand>
        <name>[4Fe-4S] cluster</name>
        <dbReference type="ChEBI" id="CHEBI:49883"/>
        <label>2</label>
    </ligand>
</feature>
<dbReference type="Pfam" id="PF01058">
    <property type="entry name" value="Oxidored_q6"/>
    <property type="match status" value="1"/>
</dbReference>
<comment type="subcellular location">
    <subcellularLocation>
        <location evidence="2">Cell envelope</location>
    </subcellularLocation>
</comment>
<feature type="binding site" evidence="10">
    <location>
        <position position="258"/>
    </location>
    <ligand>
        <name>[3Fe-4S] cluster</name>
        <dbReference type="ChEBI" id="CHEBI:21137"/>
    </ligand>
</feature>
<dbReference type="Gene3D" id="3.40.50.700">
    <property type="entry name" value="NADH:ubiquinone oxidoreductase-like, 20kDa subunit"/>
    <property type="match status" value="1"/>
</dbReference>
<dbReference type="Gene3D" id="4.10.480.10">
    <property type="entry name" value="Cytochrome-c3 hydrogenase, C-terminal domain"/>
    <property type="match status" value="1"/>
</dbReference>
<feature type="domain" description="Cytochrome-c3 hydrogenase C-terminal" evidence="12">
    <location>
        <begin position="195"/>
        <end position="270"/>
    </location>
</feature>
<feature type="binding site" evidence="10">
    <location>
        <position position="224"/>
    </location>
    <ligand>
        <name>[4Fe-4S] cluster</name>
        <dbReference type="ChEBI" id="CHEBI:49883"/>
        <label>2</label>
    </ligand>
</feature>
<feature type="binding site" evidence="10">
    <location>
        <position position="240"/>
    </location>
    <ligand>
        <name>[3Fe-4S] cluster</name>
        <dbReference type="ChEBI" id="CHEBI:21137"/>
    </ligand>
</feature>
<evidence type="ECO:0000256" key="7">
    <source>
        <dbReference type="ARBA" id="ARBA00023002"/>
    </source>
</evidence>
<dbReference type="EMBL" id="CP045484">
    <property type="protein sequence ID" value="QGR16726.1"/>
    <property type="molecule type" value="Genomic_DNA"/>
</dbReference>
<dbReference type="InterPro" id="IPR001821">
    <property type="entry name" value="NiFe_hydrogenase_ssu"/>
</dbReference>
<dbReference type="KEGG" id="soh:D1869_05635"/>
<keyword evidence="15" id="KW-1185">Reference proteome</keyword>
<dbReference type="AlphaFoldDB" id="A0A650CG45"/>
<dbReference type="InterPro" id="IPR037024">
    <property type="entry name" value="NiFe_Hase_small_N_sf"/>
</dbReference>
<dbReference type="Proteomes" id="UP000427373">
    <property type="component" value="Chromosome"/>
</dbReference>
<keyword evidence="5 10" id="KW-0479">Metal-binding</keyword>
<evidence type="ECO:0000256" key="1">
    <source>
        <dbReference type="ARBA" id="ARBA00001966"/>
    </source>
</evidence>
<organism evidence="14 15">
    <name type="scientific">Sulfurisphaera ohwakuensis</name>
    <dbReference type="NCBI Taxonomy" id="69656"/>
    <lineage>
        <taxon>Archaea</taxon>
        <taxon>Thermoproteota</taxon>
        <taxon>Thermoprotei</taxon>
        <taxon>Sulfolobales</taxon>
        <taxon>Sulfolobaceae</taxon>
        <taxon>Sulfurisphaera</taxon>
    </lineage>
</organism>
<evidence type="ECO:0000313" key="14">
    <source>
        <dbReference type="EMBL" id="QGR16726.1"/>
    </source>
</evidence>
<sequence>MKTILWLQGGACGGNTLSFLNAENPDVLEFFSYYDVKVLWHPSLSLESGDKVRELLNNIVDMKINLDIFIFEGTVVLGPNGSGKFNMFAGRPMKDWVNEISKVANYVVAVGDCASFGGVPASEPNPTESTGLQFHKKEKGGFLGKDFRSRKNLPVINIPGCPAHPEWIITTLSMIINDKLTEEDLDEYQRLKIIYSTTTQFGCPRNIYFSYKVALKEFGHREGCLYFDLGCKGSYTKSPCNVILWNKQSSKTRVGTPCFGCTEFDFPTFNFFVTEKNRSGIPKRLPLGVSRGAYTTLSAVARASAPEFLVKPLIKKKEDRGNWLE</sequence>
<dbReference type="EMBL" id="JACHFY010000016">
    <property type="protein sequence ID" value="MBB5254470.1"/>
    <property type="molecule type" value="Genomic_DNA"/>
</dbReference>
<dbReference type="GO" id="GO:0044569">
    <property type="term" value="C:[Ni-Fe] hydrogenase complex"/>
    <property type="evidence" value="ECO:0007669"/>
    <property type="project" value="TreeGrafter"/>
</dbReference>
<evidence type="ECO:0000256" key="10">
    <source>
        <dbReference type="PIRSR" id="PIRSR000310-1"/>
    </source>
</evidence>
<comment type="cofactor">
    <cofactor evidence="1">
        <name>[4Fe-4S] cluster</name>
        <dbReference type="ChEBI" id="CHEBI:49883"/>
    </cofactor>
</comment>
<keyword evidence="6" id="KW-0732">Signal</keyword>
<dbReference type="GO" id="GO:0046872">
    <property type="term" value="F:metal ion binding"/>
    <property type="evidence" value="ECO:0007669"/>
    <property type="project" value="UniProtKB-KW"/>
</dbReference>
<accession>A0A650CG45</accession>
<dbReference type="InterPro" id="IPR037148">
    <property type="entry name" value="NiFe-Hase_small_C_sf"/>
</dbReference>
<proteinExistence type="inferred from homology"/>
<feature type="binding site" evidence="10">
    <location>
        <position position="261"/>
    </location>
    <ligand>
        <name>[3Fe-4S] cluster</name>
        <dbReference type="ChEBI" id="CHEBI:21137"/>
    </ligand>
</feature>
<evidence type="ECO:0000256" key="5">
    <source>
        <dbReference type="ARBA" id="ARBA00022723"/>
    </source>
</evidence>
<evidence type="ECO:0000256" key="8">
    <source>
        <dbReference type="ARBA" id="ARBA00023004"/>
    </source>
</evidence>
<feature type="binding site" evidence="10">
    <location>
        <position position="161"/>
    </location>
    <ligand>
        <name>[4Fe-4S] cluster</name>
        <dbReference type="ChEBI" id="CHEBI:49883"/>
        <label>1</label>
    </ligand>
</feature>
<dbReference type="EC" id="1.12.99.6" evidence="13"/>
<evidence type="ECO:0000259" key="12">
    <source>
        <dbReference type="Pfam" id="PF14720"/>
    </source>
</evidence>
<keyword evidence="10" id="KW-0003">3Fe-4S</keyword>
<reference evidence="14 15" key="1">
    <citation type="submission" date="2019-10" db="EMBL/GenBank/DDBJ databases">
        <title>Genome Sequences from Six Type Strain Members of the Archaeal Family Sulfolobaceae: Acidianus ambivalens, Acidianus infernus, Metallosphaera prunae, Stygiolobus azoricus, Sulfolobus metallicus, and Sulfurisphaera ohwakuensis.</title>
        <authorList>
            <person name="Counts J.A."/>
            <person name="Kelly R.M."/>
        </authorList>
    </citation>
    <scope>NUCLEOTIDE SEQUENCE [LARGE SCALE GENOMIC DNA]</scope>
    <source>
        <strain evidence="14 15">TA-1</strain>
    </source>
</reference>
<dbReference type="InterPro" id="IPR027394">
    <property type="entry name" value="Cytochrome-c3_hydrogenase_C"/>
</dbReference>
<keyword evidence="7 13" id="KW-0560">Oxidoreductase</keyword>
<dbReference type="GeneID" id="42800707"/>
<name>A0A650CG45_SULOH</name>
<dbReference type="Proteomes" id="UP000582213">
    <property type="component" value="Unassembled WGS sequence"/>
</dbReference>
<keyword evidence="9 10" id="KW-0411">Iron-sulfur</keyword>
<dbReference type="PANTHER" id="PTHR30013:SF5">
    <property type="entry name" value="HYDROGENASE SMALL SUBUNIT"/>
    <property type="match status" value="1"/>
</dbReference>
<dbReference type="GO" id="GO:0051538">
    <property type="term" value="F:3 iron, 4 sulfur cluster binding"/>
    <property type="evidence" value="ECO:0007669"/>
    <property type="project" value="UniProtKB-KW"/>
</dbReference>
<dbReference type="PANTHER" id="PTHR30013">
    <property type="entry name" value="NIFE / NIFESE HYDROGENASE SMALL SUBUNIT FAMILY MEMBER"/>
    <property type="match status" value="1"/>
</dbReference>
<dbReference type="OrthoDB" id="37913at2157"/>
<reference evidence="13 16" key="2">
    <citation type="submission" date="2020-08" db="EMBL/GenBank/DDBJ databases">
        <title>Genomic Encyclopedia of Type Strains, Phase IV (KMG-IV): sequencing the most valuable type-strain genomes for metagenomic binning, comparative biology and taxonomic classification.</title>
        <authorList>
            <person name="Goeker M."/>
        </authorList>
    </citation>
    <scope>NUCLEOTIDE SEQUENCE [LARGE SCALE GENOMIC DNA]</scope>
    <source>
        <strain evidence="13 16">DSM 12421</strain>
    </source>
</reference>
<evidence type="ECO:0000313" key="16">
    <source>
        <dbReference type="Proteomes" id="UP000582213"/>
    </source>
</evidence>
<feature type="binding site" evidence="10">
    <location>
        <position position="231"/>
    </location>
    <ligand>
        <name>[4Fe-4S] cluster</name>
        <dbReference type="ChEBI" id="CHEBI:49883"/>
        <label>2</label>
    </ligand>
</feature>
<evidence type="ECO:0000256" key="6">
    <source>
        <dbReference type="ARBA" id="ARBA00022729"/>
    </source>
</evidence>
<evidence type="ECO:0000259" key="11">
    <source>
        <dbReference type="Pfam" id="PF01058"/>
    </source>
</evidence>
<dbReference type="PIRSF" id="PIRSF000310">
    <property type="entry name" value="NiFe_hyd_ssu"/>
    <property type="match status" value="1"/>
</dbReference>
<dbReference type="GO" id="GO:0009375">
    <property type="term" value="C:ferredoxin hydrogenase complex"/>
    <property type="evidence" value="ECO:0007669"/>
    <property type="project" value="InterPro"/>
</dbReference>
<evidence type="ECO:0000313" key="13">
    <source>
        <dbReference type="EMBL" id="MBB5254470.1"/>
    </source>
</evidence>
<gene>
    <name evidence="14" type="ORF">D1869_05635</name>
    <name evidence="13" type="ORF">HNQ62_002244</name>
</gene>
<evidence type="ECO:0000256" key="9">
    <source>
        <dbReference type="ARBA" id="ARBA00023014"/>
    </source>
</evidence>
<evidence type="ECO:0000256" key="4">
    <source>
        <dbReference type="ARBA" id="ARBA00022485"/>
    </source>
</evidence>
<comment type="similarity">
    <text evidence="3">Belongs to the [NiFe]/[NiFeSe] hydrogenase small subunit family.</text>
</comment>
<dbReference type="GO" id="GO:0009061">
    <property type="term" value="P:anaerobic respiration"/>
    <property type="evidence" value="ECO:0007669"/>
    <property type="project" value="TreeGrafter"/>
</dbReference>
<dbReference type="PRINTS" id="PR00614">
    <property type="entry name" value="NIHGNASESMLL"/>
</dbReference>
<dbReference type="SUPFAM" id="SSF56770">
    <property type="entry name" value="HydA/Nqo6-like"/>
    <property type="match status" value="1"/>
</dbReference>
<evidence type="ECO:0000256" key="3">
    <source>
        <dbReference type="ARBA" id="ARBA00006605"/>
    </source>
</evidence>
<evidence type="ECO:0000313" key="15">
    <source>
        <dbReference type="Proteomes" id="UP000427373"/>
    </source>
</evidence>
<dbReference type="GO" id="GO:0016020">
    <property type="term" value="C:membrane"/>
    <property type="evidence" value="ECO:0007669"/>
    <property type="project" value="TreeGrafter"/>
</dbReference>
<keyword evidence="4 10" id="KW-0004">4Fe-4S</keyword>
<feature type="binding site" evidence="10">
    <location>
        <position position="113"/>
    </location>
    <ligand>
        <name>[4Fe-4S] cluster</name>
        <dbReference type="ChEBI" id="CHEBI:49883"/>
        <label>1</label>
    </ligand>
</feature>
<dbReference type="GO" id="GO:0051539">
    <property type="term" value="F:4 iron, 4 sulfur cluster binding"/>
    <property type="evidence" value="ECO:0007669"/>
    <property type="project" value="UniProtKB-KW"/>
</dbReference>
<dbReference type="RefSeq" id="WP_156014281.1">
    <property type="nucleotide sequence ID" value="NZ_CP045484.1"/>
</dbReference>